<keyword evidence="3" id="KW-0378">Hydrolase</keyword>
<dbReference type="PANTHER" id="PTHR10465">
    <property type="entry name" value="TRANSMEMBRANE GTPASE FZO1"/>
    <property type="match status" value="1"/>
</dbReference>
<dbReference type="InterPro" id="IPR045063">
    <property type="entry name" value="Dynamin_N"/>
</dbReference>
<evidence type="ECO:0000256" key="1">
    <source>
        <dbReference type="ARBA" id="ARBA00004370"/>
    </source>
</evidence>
<keyword evidence="6" id="KW-0175">Coiled coil</keyword>
<evidence type="ECO:0000256" key="4">
    <source>
        <dbReference type="ARBA" id="ARBA00023134"/>
    </source>
</evidence>
<dbReference type="Gene3D" id="3.40.50.300">
    <property type="entry name" value="P-loop containing nucleotide triphosphate hydrolases"/>
    <property type="match status" value="1"/>
</dbReference>
<comment type="caution">
    <text evidence="8">The sequence shown here is derived from an EMBL/GenBank/DDBJ whole genome shotgun (WGS) entry which is preliminary data.</text>
</comment>
<dbReference type="InterPro" id="IPR027094">
    <property type="entry name" value="Mitofusin_fam"/>
</dbReference>
<keyword evidence="9" id="KW-1185">Reference proteome</keyword>
<evidence type="ECO:0000256" key="5">
    <source>
        <dbReference type="ARBA" id="ARBA00023136"/>
    </source>
</evidence>
<keyword evidence="2" id="KW-0547">Nucleotide-binding</keyword>
<evidence type="ECO:0000256" key="2">
    <source>
        <dbReference type="ARBA" id="ARBA00022741"/>
    </source>
</evidence>
<dbReference type="Proteomes" id="UP001067708">
    <property type="component" value="Unassembled WGS sequence"/>
</dbReference>
<dbReference type="RefSeq" id="WP_258417884.1">
    <property type="nucleotide sequence ID" value="NZ_JAPTNG010000013.1"/>
</dbReference>
<evidence type="ECO:0000313" key="8">
    <source>
        <dbReference type="EMBL" id="MCZ0832363.1"/>
    </source>
</evidence>
<keyword evidence="4" id="KW-0342">GTP-binding</keyword>
<evidence type="ECO:0000256" key="6">
    <source>
        <dbReference type="SAM" id="Coils"/>
    </source>
</evidence>
<dbReference type="PANTHER" id="PTHR10465:SF0">
    <property type="entry name" value="SARCALUMENIN"/>
    <property type="match status" value="1"/>
</dbReference>
<dbReference type="EMBL" id="JAPTNG010000013">
    <property type="protein sequence ID" value="MCZ0832363.1"/>
    <property type="molecule type" value="Genomic_DNA"/>
</dbReference>
<dbReference type="Pfam" id="PF00350">
    <property type="entry name" value="Dynamin_N"/>
    <property type="match status" value="1"/>
</dbReference>
<evidence type="ECO:0000313" key="9">
    <source>
        <dbReference type="Proteomes" id="UP001067708"/>
    </source>
</evidence>
<reference evidence="8" key="1">
    <citation type="submission" date="2022-09" db="EMBL/GenBank/DDBJ databases">
        <title>Genome analysis and characterization of larvicidal activity of Brevibacillus strains.</title>
        <authorList>
            <person name="Patrusheva E.V."/>
            <person name="Izotova A.O."/>
            <person name="Toshchakov S.V."/>
            <person name="Sineoky S.P."/>
        </authorList>
    </citation>
    <scope>NUCLEOTIDE SEQUENCE</scope>
    <source>
        <strain evidence="8">VKPM_B-13244</strain>
    </source>
</reference>
<protein>
    <submittedName>
        <fullName evidence="8">Dynamin family protein</fullName>
    </submittedName>
</protein>
<gene>
    <name evidence="8" type="ORF">O0535_16595</name>
</gene>
<dbReference type="SUPFAM" id="SSF52540">
    <property type="entry name" value="P-loop containing nucleoside triphosphate hydrolases"/>
    <property type="match status" value="1"/>
</dbReference>
<evidence type="ECO:0000259" key="7">
    <source>
        <dbReference type="Pfam" id="PF00350"/>
    </source>
</evidence>
<comment type="subcellular location">
    <subcellularLocation>
        <location evidence="1">Membrane</location>
    </subcellularLocation>
</comment>
<keyword evidence="5" id="KW-0472">Membrane</keyword>
<dbReference type="InterPro" id="IPR027417">
    <property type="entry name" value="P-loop_NTPase"/>
</dbReference>
<dbReference type="CDD" id="cd09912">
    <property type="entry name" value="DLP_2"/>
    <property type="match status" value="1"/>
</dbReference>
<feature type="coiled-coil region" evidence="6">
    <location>
        <begin position="18"/>
        <end position="45"/>
    </location>
</feature>
<feature type="domain" description="Dynamin N-terminal" evidence="7">
    <location>
        <begin position="49"/>
        <end position="274"/>
    </location>
</feature>
<name>A0ABT4HZX9_9BACL</name>
<accession>A0ABT4HZX9</accession>
<sequence>MNQVKQMLRTSAGKLRHASELINQITGLKQQAQAMTERAQRMEENRFTVALFGAFSAGKSSFANALMGDMVLPVSPNPTTAAINKIMPPTDEYPHGTVRVVLKSHESIEQDVLRSLEVFGKQAHDLTSGCEAVASIDISDIAPNAKPHYTFLKAVIKGLPEIEKHLGQELLVDEKEFKKFVAKEEKACFADYIELYYTCPLTEQGMVLVDTPGADSINARHTGVAFEYLKNADVILFVTYYNHAFAQADREFLLQMGRVKDTFELDKMFFIVNAADLAQNDDELQDVLTHVEKNLLSCGIRHPRIYPVSSQTALLAHLHKNGKLTSSSEKIYRQRIGVNESESLPDFHEGLKLSGLDKFEQDFLHFTIDGLAHMAVAAAEGEINRARTILAEFLDLSQQGETVREERRAHLEEERTTVIQRVQAAQISSVSRYMEQERVELLYYVKQRLFLRLSELFSQAFNPSVLKDDGRNLKKTAQACLDDLLRSIGYDLAQEMRATSLRLEKVLHKEGNKRVQAWQQDVKETFHGLLLAPYTQQQIETPAVPEQLKEISTQYFQPALQAFKNPRDFFEGEGKTKMREIIEKLLQEPIDQQLAWGNQILEGVFTKAVEDMWQKEQAKVEEQVDEYVNGLLAALDSNIDIAKLQAVQAELLSISTESASQRLLHNKGL</sequence>
<proteinExistence type="predicted"/>
<organism evidence="8 9">
    <name type="scientific">Brevibacillus halotolerans</name>
    <dbReference type="NCBI Taxonomy" id="1507437"/>
    <lineage>
        <taxon>Bacteria</taxon>
        <taxon>Bacillati</taxon>
        <taxon>Bacillota</taxon>
        <taxon>Bacilli</taxon>
        <taxon>Bacillales</taxon>
        <taxon>Paenibacillaceae</taxon>
        <taxon>Brevibacillus</taxon>
    </lineage>
</organism>
<evidence type="ECO:0000256" key="3">
    <source>
        <dbReference type="ARBA" id="ARBA00022801"/>
    </source>
</evidence>